<dbReference type="Gene3D" id="1.10.1200.10">
    <property type="entry name" value="ACP-like"/>
    <property type="match status" value="1"/>
</dbReference>
<dbReference type="Pfam" id="PF02801">
    <property type="entry name" value="Ketoacyl-synt_C"/>
    <property type="match status" value="1"/>
</dbReference>
<dbReference type="SMART" id="SM00822">
    <property type="entry name" value="PKS_KR"/>
    <property type="match status" value="1"/>
</dbReference>
<dbReference type="PROSITE" id="PS52004">
    <property type="entry name" value="KS3_2"/>
    <property type="match status" value="1"/>
</dbReference>
<dbReference type="InterPro" id="IPR013968">
    <property type="entry name" value="PKS_KR"/>
</dbReference>
<keyword evidence="2" id="KW-0597">Phosphoprotein</keyword>
<dbReference type="SUPFAM" id="SSF53901">
    <property type="entry name" value="Thiolase-like"/>
    <property type="match status" value="1"/>
</dbReference>
<dbReference type="InterPro" id="IPR014031">
    <property type="entry name" value="Ketoacyl_synth_C"/>
</dbReference>
<dbReference type="InterPro" id="IPR057326">
    <property type="entry name" value="KR_dom"/>
</dbReference>
<proteinExistence type="predicted"/>
<keyword evidence="10" id="KW-1185">Reference proteome</keyword>
<dbReference type="Gene3D" id="3.40.47.10">
    <property type="match status" value="1"/>
</dbReference>
<dbReference type="InterPro" id="IPR009081">
    <property type="entry name" value="PP-bd_ACP"/>
</dbReference>
<dbReference type="SUPFAM" id="SSF51735">
    <property type="entry name" value="NAD(P)-binding Rossmann-fold domains"/>
    <property type="match status" value="2"/>
</dbReference>
<dbReference type="InterPro" id="IPR036736">
    <property type="entry name" value="ACP-like_sf"/>
</dbReference>
<dbReference type="FunFam" id="3.40.50.720:FF:000209">
    <property type="entry name" value="Polyketide synthase Pks12"/>
    <property type="match status" value="1"/>
</dbReference>
<dbReference type="Gene3D" id="3.40.50.720">
    <property type="entry name" value="NAD(P)-binding Rossmann-like Domain"/>
    <property type="match status" value="1"/>
</dbReference>
<dbReference type="InterPro" id="IPR049900">
    <property type="entry name" value="PKS_mFAS_DH"/>
</dbReference>
<dbReference type="Pfam" id="PF08659">
    <property type="entry name" value="KR"/>
    <property type="match status" value="1"/>
</dbReference>
<evidence type="ECO:0000313" key="10">
    <source>
        <dbReference type="Proteomes" id="UP001152888"/>
    </source>
</evidence>
<dbReference type="PROSITE" id="PS00606">
    <property type="entry name" value="KS3_1"/>
    <property type="match status" value="1"/>
</dbReference>
<evidence type="ECO:0000256" key="5">
    <source>
        <dbReference type="PROSITE-ProRule" id="PRU01363"/>
    </source>
</evidence>
<evidence type="ECO:0000259" key="7">
    <source>
        <dbReference type="PROSITE" id="PS52004"/>
    </source>
</evidence>
<dbReference type="InterPro" id="IPR042104">
    <property type="entry name" value="PKS_dehydratase_sf"/>
</dbReference>
<dbReference type="GO" id="GO:0004315">
    <property type="term" value="F:3-oxoacyl-[acyl-carrier-protein] synthase activity"/>
    <property type="evidence" value="ECO:0007669"/>
    <property type="project" value="InterPro"/>
</dbReference>
<dbReference type="SUPFAM" id="SSF50129">
    <property type="entry name" value="GroES-like"/>
    <property type="match status" value="1"/>
</dbReference>
<comment type="caution">
    <text evidence="9">The sequence shown here is derived from an EMBL/GenBank/DDBJ whole genome shotgun (WGS) entry which is preliminary data.</text>
</comment>
<evidence type="ECO:0000259" key="6">
    <source>
        <dbReference type="PROSITE" id="PS50075"/>
    </source>
</evidence>
<evidence type="ECO:0000259" key="8">
    <source>
        <dbReference type="PROSITE" id="PS52019"/>
    </source>
</evidence>
<feature type="domain" description="PKS/mFAS DH" evidence="8">
    <location>
        <begin position="782"/>
        <end position="1041"/>
    </location>
</feature>
<dbReference type="SUPFAM" id="SSF52151">
    <property type="entry name" value="FabD/lysophospholipase-like"/>
    <property type="match status" value="1"/>
</dbReference>
<evidence type="ECO:0000256" key="3">
    <source>
        <dbReference type="ARBA" id="ARBA00022679"/>
    </source>
</evidence>
<dbReference type="GO" id="GO:0006633">
    <property type="term" value="P:fatty acid biosynthetic process"/>
    <property type="evidence" value="ECO:0007669"/>
    <property type="project" value="InterPro"/>
</dbReference>
<dbReference type="GO" id="GO:0031177">
    <property type="term" value="F:phosphopantetheine binding"/>
    <property type="evidence" value="ECO:0007669"/>
    <property type="project" value="InterPro"/>
</dbReference>
<evidence type="ECO:0000256" key="1">
    <source>
        <dbReference type="ARBA" id="ARBA00022450"/>
    </source>
</evidence>
<keyword evidence="4" id="KW-0511">Multifunctional enzyme</keyword>
<dbReference type="InterPro" id="IPR032821">
    <property type="entry name" value="PKS_assoc"/>
</dbReference>
<dbReference type="PROSITE" id="PS52019">
    <property type="entry name" value="PKS_MFAS_DH"/>
    <property type="match status" value="1"/>
</dbReference>
<evidence type="ECO:0000313" key="9">
    <source>
        <dbReference type="EMBL" id="CAH1979651.1"/>
    </source>
</evidence>
<dbReference type="Gene3D" id="3.40.366.10">
    <property type="entry name" value="Malonyl-Coenzyme A Acyl Carrier Protein, domain 2"/>
    <property type="match status" value="1"/>
</dbReference>
<dbReference type="EMBL" id="CAKOFQ010006882">
    <property type="protein sequence ID" value="CAH1979651.1"/>
    <property type="molecule type" value="Genomic_DNA"/>
</dbReference>
<dbReference type="InterPro" id="IPR001227">
    <property type="entry name" value="Ac_transferase_dom_sf"/>
</dbReference>
<organism evidence="9 10">
    <name type="scientific">Acanthoscelides obtectus</name>
    <name type="common">Bean weevil</name>
    <name type="synonym">Bruchus obtectus</name>
    <dbReference type="NCBI Taxonomy" id="200917"/>
    <lineage>
        <taxon>Eukaryota</taxon>
        <taxon>Metazoa</taxon>
        <taxon>Ecdysozoa</taxon>
        <taxon>Arthropoda</taxon>
        <taxon>Hexapoda</taxon>
        <taxon>Insecta</taxon>
        <taxon>Pterygota</taxon>
        <taxon>Neoptera</taxon>
        <taxon>Endopterygota</taxon>
        <taxon>Coleoptera</taxon>
        <taxon>Polyphaga</taxon>
        <taxon>Cucujiformia</taxon>
        <taxon>Chrysomeloidea</taxon>
        <taxon>Chrysomelidae</taxon>
        <taxon>Bruchinae</taxon>
        <taxon>Bruchini</taxon>
        <taxon>Acanthoscelides</taxon>
    </lineage>
</organism>
<dbReference type="Pfam" id="PF13602">
    <property type="entry name" value="ADH_zinc_N_2"/>
    <property type="match status" value="1"/>
</dbReference>
<dbReference type="InterPro" id="IPR036291">
    <property type="entry name" value="NAD(P)-bd_dom_sf"/>
</dbReference>
<dbReference type="SUPFAM" id="SSF47336">
    <property type="entry name" value="ACP-like"/>
    <property type="match status" value="1"/>
</dbReference>
<dbReference type="SMART" id="SM00825">
    <property type="entry name" value="PKS_KS"/>
    <property type="match status" value="1"/>
</dbReference>
<dbReference type="InterPro" id="IPR020841">
    <property type="entry name" value="PKS_Beta-ketoAc_synthase_dom"/>
</dbReference>
<feature type="domain" description="Carrier" evidence="6">
    <location>
        <begin position="1908"/>
        <end position="1985"/>
    </location>
</feature>
<keyword evidence="3" id="KW-0808">Transferase</keyword>
<feature type="active site" description="Proton acceptor; for dehydratase activity" evidence="5">
    <location>
        <position position="814"/>
    </location>
</feature>
<dbReference type="PANTHER" id="PTHR43775:SF23">
    <property type="entry name" value="FATTY ACID SYNTHASE 3"/>
    <property type="match status" value="1"/>
</dbReference>
<feature type="region of interest" description="C-terminal hotdog fold" evidence="5">
    <location>
        <begin position="912"/>
        <end position="1041"/>
    </location>
</feature>
<dbReference type="PROSITE" id="PS50075">
    <property type="entry name" value="CARRIER"/>
    <property type="match status" value="1"/>
</dbReference>
<dbReference type="CDD" id="cd00833">
    <property type="entry name" value="PKS"/>
    <property type="match status" value="1"/>
</dbReference>
<dbReference type="OrthoDB" id="329835at2759"/>
<protein>
    <submittedName>
        <fullName evidence="9">Uncharacterized protein</fullName>
    </submittedName>
</protein>
<dbReference type="Gene3D" id="3.40.50.1820">
    <property type="entry name" value="alpha/beta hydrolase"/>
    <property type="match status" value="1"/>
</dbReference>
<dbReference type="Gene3D" id="3.90.180.10">
    <property type="entry name" value="Medium-chain alcohol dehydrogenases, catalytic domain"/>
    <property type="match status" value="1"/>
</dbReference>
<dbReference type="InterPro" id="IPR014030">
    <property type="entry name" value="Ketoacyl_synth_N"/>
</dbReference>
<dbReference type="GO" id="GO:0004312">
    <property type="term" value="F:fatty acid synthase activity"/>
    <property type="evidence" value="ECO:0007669"/>
    <property type="project" value="TreeGrafter"/>
</dbReference>
<dbReference type="CDD" id="cd08954">
    <property type="entry name" value="KR_1_FAS_SDR_x"/>
    <property type="match status" value="1"/>
</dbReference>
<dbReference type="SUPFAM" id="SSF53474">
    <property type="entry name" value="alpha/beta-Hydrolases"/>
    <property type="match status" value="1"/>
</dbReference>
<dbReference type="InterPro" id="IPR029058">
    <property type="entry name" value="AB_hydrolase_fold"/>
</dbReference>
<dbReference type="Pfam" id="PF21149">
    <property type="entry name" value="FAS_pseudo-KR"/>
    <property type="match status" value="1"/>
</dbReference>
<dbReference type="InterPro" id="IPR011032">
    <property type="entry name" value="GroES-like_sf"/>
</dbReference>
<feature type="domain" description="Ketosynthase family 3 (KS3)" evidence="7">
    <location>
        <begin position="14"/>
        <end position="418"/>
    </location>
</feature>
<gene>
    <name evidence="9" type="ORF">ACAOBT_LOCUS13558</name>
</gene>
<dbReference type="CDD" id="cd05195">
    <property type="entry name" value="enoyl_red"/>
    <property type="match status" value="1"/>
</dbReference>
<dbReference type="InterPro" id="IPR020806">
    <property type="entry name" value="PKS_PP-bd"/>
</dbReference>
<dbReference type="Pfam" id="PF00109">
    <property type="entry name" value="ketoacyl-synt"/>
    <property type="match status" value="1"/>
</dbReference>
<dbReference type="GO" id="GO:0016491">
    <property type="term" value="F:oxidoreductase activity"/>
    <property type="evidence" value="ECO:0007669"/>
    <property type="project" value="InterPro"/>
</dbReference>
<feature type="region of interest" description="N-terminal hotdog fold" evidence="5">
    <location>
        <begin position="782"/>
        <end position="902"/>
    </location>
</feature>
<dbReference type="SMART" id="SM00829">
    <property type="entry name" value="PKS_ER"/>
    <property type="match status" value="1"/>
</dbReference>
<dbReference type="PANTHER" id="PTHR43775">
    <property type="entry name" value="FATTY ACID SYNTHASE"/>
    <property type="match status" value="1"/>
</dbReference>
<name>A0A9P0KND5_ACAOB</name>
<dbReference type="Proteomes" id="UP001152888">
    <property type="component" value="Unassembled WGS sequence"/>
</dbReference>
<dbReference type="Gene3D" id="3.10.129.110">
    <property type="entry name" value="Polyketide synthase dehydratase"/>
    <property type="match status" value="1"/>
</dbReference>
<dbReference type="InterPro" id="IPR020843">
    <property type="entry name" value="ER"/>
</dbReference>
<dbReference type="InterPro" id="IPR016039">
    <property type="entry name" value="Thiolase-like"/>
</dbReference>
<sequence length="2285" mass="255146">MSLSGKANNPPLPGEEIVMSGFAGEFPGSKNTYELLEHLHNKVNLMKAPQRWDYYNPDIPPSGGHLDNELGNFDAGFFGWHEKLADNSDSLVRHPVEKAIEAIMDAGLNPSDLQNQRCGIYVGACFSESERNAFLVNVQPEFPLIGYTRNQIAHKIAYYLKTKGPAVVTDTACSSAMIALENAYFAIRIGLIDCAIVSGVNFCINPMVTLQFSWMALLSKNATCSPFSKNRNGYVRAETVGAVFLQKAKDANRIYAEVVHAKTNSDGHKEQGITYPSMVSQKSLMEDVYRESGISVDKLGYIEAHGTGTVVGDPVECGAIDEAIMKHRKEPLLIGSVKSNVGHAEPASGLPSIAKIIGAMETGIIAPNIHFGEPNPSIPALIEGRLKVVLKPEPLKSDYVGVSSFGFGGVNCHALLKRHAKSKIGGGLPADNTPRLVCVSGRLREGVIEMLKPFKENKLDVEFVRLLHNVFRKNIPSYVYRGYSIVTKTGEVHRQIGYLRKHTPLCFAFGELTNWMEVSKKLMQLLPFADSMQRSQKHLSKSINLSDFGNPSKSCQHEVVGNVAVQIGIVDMFNAIKMKPDKYYGYSCGELLALYVDGKLTREQVLDCAVCVNKFVARNEALSNGSGHIVNSNSVANGNGYHGSCAEDLKTALKNNKMSRAKLVQDLSSIISSKNAVVDNLVASLIGSVPTRIQEVRTDDKLVVFGWIPSSCVPEDVTLFDYNPTTSQNIVMDLLKLLGNLYVSGCEAEFDKLYPTVEFPVSRGTRMISPYIKWKHDRKYFVPLYSNTADKGIRGIRDVKITTIDSEWQYVVGHVIDGRNLFPATGYLYLVWQTLALTKNINMSGMDIVFEDCRFHQATQLPSKGYLSFLVTLDISGKFEVSESNVSIVTGRITILETEDSEPVLHNDFHLNNSMKLQDIYKELKLRGYNYTGGFRQLQDFDVNECKGHIKWDANWVTFMDIMLQMKILSIDSRLLYVPTYIQEVRLSAMRHEKWIEDHYVANGLETNLPAHYNSLSDTISSGYIKIKGLMASTITRKRDMRIPVLEKYMFVPNEASLKVEESMRVNIQIILENTLSTKVKCVELVDQFAVDKNSPLSPIVLTVLEDQPLIQPNVTILSNSPIEGVSVTTVDKTLRTETDCTIIVISRLSKRPEFLQDIYESLKEDGFIISREEVNCDASKLSLRGLNTLTVHRTDTETLVFYRRETQQAPMNFLKIDDTETFPWLEQLQEMNKTKSKEDIVLYSEKDSTSGILGFVNCLRREPETRNVRCVFYMDEPDTFDVNDPSLLQQLKRNMAINVKKDGKWGTYRHMLIKRESYVEAEHCFANTSVKGDLTSLKWTEGPLTSSTTPPLEKDLVYVYYASLNFRDVMLASGKLNVDIVKSRLEQECVLGMEFTGINHRGDRVMGLATAGAISTMVLGDTYLSWRVPNHLSLEDAATIPTVYGTLAYGLLHKGKMKRGDSILIHSGTGGIGLAAIRMAVHYGVTIYVTVGTKEKKEYLLKTFPQIKASNIGNSRDLSFEQMVMTQTNGRGVDIVLNSLAEEKLLASARCLATGGRFVEIGKFDLTRNSELSLMLLQKEASFIGVALDMLLFSSPSEKKVVGRYMNQLLDERVIQPFARTVFKMTEAEQAFRYMMTGKHIGKVILQIREPQMSIQEKNKFTALKRYNCYGDKCYVILGGLGGFGLELADWMVVRGCRKLVLTSRKGVTTGYQANRIKTWKSYGVEVHVSTSNVTTREGCVQLIKEAQKLGPIEAIYNLAVILQDAIFENQTVEQFTTSFGPKARATRYLDEITRKMCPDLKDFVVFSSVSCGRGNAGQTNYGMANSIMERICEKRRKDGYPALAIEWGAIGEVGLVAEMQTEQHEIEIGGTLQQRISSCMDVLNIFLRQDEAPIVSSTVVAEKRGVGDAASAVDVVLFILGVTDAKSVSLHSTLPDLGMDSMTSVEIKQTLEREFEIFLSPKDIRSMTLARLTEIEQEKFEGQSSNTGSSSVSEQEAGLEQVLRLFGNLDENTQKEIRLESRLKEGQSGPKVFFLPGTEGFIKVMRGLASRLDAHVIGFQYTMDIEFETIQDLAKNLVPDVVKHLRKDDSFKIVAYSYGAPIGAELCNILESMGYTGVLICLDATPLTVKSFISRLIKSTSEHELHIKMCLYILNFFMPADIVSKLQDQFEKCPTWDEKAELLVELSKTSVPFNSEYLRQYANMVLKRLNAIINYTPSTMKLKTKVKMIHATRGIGVGETKTEDCGWLQFCATPVDVSIYEGNHIDIIDDQKVAEEVNSFVTQ</sequence>
<dbReference type="InterPro" id="IPR050091">
    <property type="entry name" value="PKS_NRPS_Biosynth_Enz"/>
</dbReference>
<dbReference type="InterPro" id="IPR016035">
    <property type="entry name" value="Acyl_Trfase/lysoPLipase"/>
</dbReference>
<dbReference type="InterPro" id="IPR049391">
    <property type="entry name" value="FAS_pseudo-KR"/>
</dbReference>
<dbReference type="Pfam" id="PF16197">
    <property type="entry name" value="KAsynt_C_assoc"/>
    <property type="match status" value="1"/>
</dbReference>
<dbReference type="Pfam" id="PF00550">
    <property type="entry name" value="PP-binding"/>
    <property type="match status" value="1"/>
</dbReference>
<reference evidence="9" key="1">
    <citation type="submission" date="2022-03" db="EMBL/GenBank/DDBJ databases">
        <authorList>
            <person name="Sayadi A."/>
        </authorList>
    </citation>
    <scope>NUCLEOTIDE SEQUENCE</scope>
</reference>
<evidence type="ECO:0000256" key="4">
    <source>
        <dbReference type="ARBA" id="ARBA00023268"/>
    </source>
</evidence>
<dbReference type="Gene3D" id="3.30.70.3290">
    <property type="match status" value="2"/>
</dbReference>
<evidence type="ECO:0000256" key="2">
    <source>
        <dbReference type="ARBA" id="ARBA00022553"/>
    </source>
</evidence>
<keyword evidence="1" id="KW-0596">Phosphopantetheine</keyword>
<accession>A0A9P0KND5</accession>
<dbReference type="InterPro" id="IPR018201">
    <property type="entry name" value="Ketoacyl_synth_AS"/>
</dbReference>
<dbReference type="SMART" id="SM00823">
    <property type="entry name" value="PKS_PP"/>
    <property type="match status" value="1"/>
</dbReference>
<feature type="active site" description="Proton donor; for dehydratase activity" evidence="5">
    <location>
        <position position="961"/>
    </location>
</feature>